<organism evidence="2 3">
    <name type="scientific">Williamsia phyllosphaerae</name>
    <dbReference type="NCBI Taxonomy" id="885042"/>
    <lineage>
        <taxon>Bacteria</taxon>
        <taxon>Bacillati</taxon>
        <taxon>Actinomycetota</taxon>
        <taxon>Actinomycetes</taxon>
        <taxon>Mycobacteriales</taxon>
        <taxon>Nocardiaceae</taxon>
        <taxon>Williamsia</taxon>
    </lineage>
</organism>
<name>A0ABQ1UE46_9NOCA</name>
<gene>
    <name evidence="2" type="ORF">GCM10007298_10660</name>
</gene>
<dbReference type="RefSeq" id="WP_188487572.1">
    <property type="nucleotide sequence ID" value="NZ_BMCS01000001.1"/>
</dbReference>
<dbReference type="Proteomes" id="UP000632454">
    <property type="component" value="Unassembled WGS sequence"/>
</dbReference>
<reference evidence="3" key="1">
    <citation type="journal article" date="2019" name="Int. J. Syst. Evol. Microbiol.">
        <title>The Global Catalogue of Microorganisms (GCM) 10K type strain sequencing project: providing services to taxonomists for standard genome sequencing and annotation.</title>
        <authorList>
            <consortium name="The Broad Institute Genomics Platform"/>
            <consortium name="The Broad Institute Genome Sequencing Center for Infectious Disease"/>
            <person name="Wu L."/>
            <person name="Ma J."/>
        </authorList>
    </citation>
    <scope>NUCLEOTIDE SEQUENCE [LARGE SCALE GENOMIC DNA]</scope>
    <source>
        <strain evidence="3">CCM 7855</strain>
    </source>
</reference>
<evidence type="ECO:0000256" key="1">
    <source>
        <dbReference type="SAM" id="MobiDB-lite"/>
    </source>
</evidence>
<dbReference type="InterPro" id="IPR009100">
    <property type="entry name" value="AcylCoA_DH/oxidase_NM_dom_sf"/>
</dbReference>
<dbReference type="InterPro" id="IPR046373">
    <property type="entry name" value="Acyl-CoA_Oxase/DH_mid-dom_sf"/>
</dbReference>
<protein>
    <submittedName>
        <fullName evidence="2">Dehydrogenase</fullName>
    </submittedName>
</protein>
<sequence>MTTLDAARDIAATTATPPRPGAGATRQRFALLTEHTRRDISVGRLLEAHWDADAILRDLGRDPVGVDEFWGVWAAESSTAVLTAAQDTTGAWSVTGTKPWCSGATGCTHALVTARTGDGRAMFTVALAQGSITVAAGDWHNSGMAATQTHAVEFSDTPVEFVADADAYLQRPGFWHGAVGVAACWFGGASLVADRLFRQRRSDDLTLVHLGAVDTALWNGAAALTAAADAFDAAPDDLEAAHAIALRVRAIIEQVATQIIDRVGRCLGPGPLVADEAHAQAVADLTVYLRQSHAEHDLRALGALVHPRDEGGVGAP</sequence>
<accession>A0ABQ1UE46</accession>
<proteinExistence type="predicted"/>
<dbReference type="Gene3D" id="2.40.110.10">
    <property type="entry name" value="Butyryl-CoA Dehydrogenase, subunit A, domain 2"/>
    <property type="match status" value="1"/>
</dbReference>
<feature type="region of interest" description="Disordered" evidence="1">
    <location>
        <begin position="1"/>
        <end position="23"/>
    </location>
</feature>
<comment type="caution">
    <text evidence="2">The sequence shown here is derived from an EMBL/GenBank/DDBJ whole genome shotgun (WGS) entry which is preliminary data.</text>
</comment>
<evidence type="ECO:0000313" key="3">
    <source>
        <dbReference type="Proteomes" id="UP000632454"/>
    </source>
</evidence>
<dbReference type="SUPFAM" id="SSF56645">
    <property type="entry name" value="Acyl-CoA dehydrogenase NM domain-like"/>
    <property type="match status" value="1"/>
</dbReference>
<evidence type="ECO:0000313" key="2">
    <source>
        <dbReference type="EMBL" id="GGF16482.1"/>
    </source>
</evidence>
<keyword evidence="3" id="KW-1185">Reference proteome</keyword>
<dbReference type="EMBL" id="BMCS01000001">
    <property type="protein sequence ID" value="GGF16482.1"/>
    <property type="molecule type" value="Genomic_DNA"/>
</dbReference>